<dbReference type="CDD" id="cd00077">
    <property type="entry name" value="HDc"/>
    <property type="match status" value="1"/>
</dbReference>
<feature type="modified residue" description="4-aspartylphosphate" evidence="1">
    <location>
        <position position="41"/>
    </location>
</feature>
<dbReference type="Pfam" id="PF00072">
    <property type="entry name" value="Response_reg"/>
    <property type="match status" value="1"/>
</dbReference>
<dbReference type="Gene3D" id="1.10.3210.10">
    <property type="entry name" value="Hypothetical protein af1432"/>
    <property type="match status" value="1"/>
</dbReference>
<dbReference type="InterPro" id="IPR001789">
    <property type="entry name" value="Sig_transdc_resp-reg_receiver"/>
</dbReference>
<dbReference type="InterPro" id="IPR011006">
    <property type="entry name" value="CheY-like_superfamily"/>
</dbReference>
<dbReference type="GO" id="GO:0000160">
    <property type="term" value="P:phosphorelay signal transduction system"/>
    <property type="evidence" value="ECO:0007669"/>
    <property type="project" value="InterPro"/>
</dbReference>
<accession>A0A1S7LF85</accession>
<reference evidence="4" key="1">
    <citation type="submission" date="2015-04" db="EMBL/GenBank/DDBJ databases">
        <authorList>
            <person name="Syromyatnikov M.Y."/>
            <person name="Popov V.N."/>
        </authorList>
    </citation>
    <scope>NUCLEOTIDE SEQUENCE</scope>
    <source>
        <strain evidence="4">MO-1</strain>
    </source>
</reference>
<proteinExistence type="predicted"/>
<evidence type="ECO:0000259" key="3">
    <source>
        <dbReference type="PROSITE" id="PS51832"/>
    </source>
</evidence>
<name>A0A1S7LF85_MAGMO</name>
<feature type="domain" description="Response regulatory" evidence="2">
    <location>
        <begin position="1"/>
        <end position="108"/>
    </location>
</feature>
<dbReference type="SMART" id="SM00448">
    <property type="entry name" value="REC"/>
    <property type="match status" value="1"/>
</dbReference>
<dbReference type="PANTHER" id="PTHR45228">
    <property type="entry name" value="CYCLIC DI-GMP PHOSPHODIESTERASE TM_0186-RELATED"/>
    <property type="match status" value="1"/>
</dbReference>
<organism evidence="4">
    <name type="scientific">Magnetococcus massalia (strain MO-1)</name>
    <dbReference type="NCBI Taxonomy" id="451514"/>
    <lineage>
        <taxon>Bacteria</taxon>
        <taxon>Pseudomonadati</taxon>
        <taxon>Pseudomonadota</taxon>
        <taxon>Magnetococcia</taxon>
        <taxon>Magnetococcales</taxon>
        <taxon>Magnetococcaceae</taxon>
        <taxon>Magnetococcus</taxon>
    </lineage>
</organism>
<dbReference type="InterPro" id="IPR052020">
    <property type="entry name" value="Cyclic_di-GMP/3'3'-cGAMP_PDE"/>
</dbReference>
<evidence type="ECO:0000256" key="1">
    <source>
        <dbReference type="PROSITE-ProRule" id="PRU00169"/>
    </source>
</evidence>
<dbReference type="SUPFAM" id="SSF52172">
    <property type="entry name" value="CheY-like"/>
    <property type="match status" value="1"/>
</dbReference>
<keyword evidence="4" id="KW-0378">Hydrolase</keyword>
<feature type="domain" description="HD-GYP" evidence="3">
    <location>
        <begin position="124"/>
        <end position="321"/>
    </location>
</feature>
<dbReference type="AlphaFoldDB" id="A0A1S7LF85"/>
<dbReference type="SUPFAM" id="SSF109604">
    <property type="entry name" value="HD-domain/PDEase-like"/>
    <property type="match status" value="1"/>
</dbReference>
<evidence type="ECO:0000313" key="4">
    <source>
        <dbReference type="EMBL" id="CRH04621.1"/>
    </source>
</evidence>
<dbReference type="PROSITE" id="PS51832">
    <property type="entry name" value="HD_GYP"/>
    <property type="match status" value="1"/>
</dbReference>
<keyword evidence="1" id="KW-0597">Phosphoprotein</keyword>
<dbReference type="GO" id="GO:0008081">
    <property type="term" value="F:phosphoric diester hydrolase activity"/>
    <property type="evidence" value="ECO:0007669"/>
    <property type="project" value="UniProtKB-ARBA"/>
</dbReference>
<dbReference type="InterPro" id="IPR003607">
    <property type="entry name" value="HD/PDEase_dom"/>
</dbReference>
<dbReference type="PANTHER" id="PTHR45228:SF5">
    <property type="entry name" value="CYCLIC DI-GMP PHOSPHODIESTERASE VC_1348-RELATED"/>
    <property type="match status" value="1"/>
</dbReference>
<dbReference type="InterPro" id="IPR037522">
    <property type="entry name" value="HD_GYP_dom"/>
</dbReference>
<protein>
    <submittedName>
        <fullName evidence="4">Putative Response regulator receiver modulated metal dependent phosphohydrolase</fullName>
    </submittedName>
</protein>
<sequence>MQLLPMRRALERADFTVFEAQSGEEALSLHAEVAPDIILLDLMMSGMDGYATCRELREQPGGEYLPVLITTSLEDQGSIEQAYACGATDFITKPINWSLLPHRVHYMLRSSYTTLALARSEMELIESRMEIIRRLGVAAEFKDHTTGSHLERISHYAMLVGQAVGLDEGACRMLKESAPMHDVGKIATPDHILLKPGKLTQEEFAIIKEHPVVGAEMLANHQAEQIKSAQTIALTHHERWDGSGYPYGIAGVEIPLFGRICALVDVFDALTTKRPYKEAWRAEAALKEIKRGAGSHFDPQLVAVFEAAFPQVLKIMSHYSDQGEASDRIESSHRKGDHYA</sequence>
<dbReference type="PROSITE" id="PS50110">
    <property type="entry name" value="RESPONSE_REGULATORY"/>
    <property type="match status" value="1"/>
</dbReference>
<dbReference type="Pfam" id="PF13487">
    <property type="entry name" value="HD_5"/>
    <property type="match status" value="1"/>
</dbReference>
<gene>
    <name evidence="4" type="ORF">MAGMO_0409</name>
</gene>
<evidence type="ECO:0000259" key="2">
    <source>
        <dbReference type="PROSITE" id="PS50110"/>
    </source>
</evidence>
<dbReference type="EMBL" id="LO017727">
    <property type="protein sequence ID" value="CRH04621.1"/>
    <property type="molecule type" value="Genomic_DNA"/>
</dbReference>
<dbReference type="Gene3D" id="3.40.50.2300">
    <property type="match status" value="1"/>
</dbReference>